<organism evidence="1 2">
    <name type="scientific">Imperialibacter roseus</name>
    <dbReference type="NCBI Taxonomy" id="1324217"/>
    <lineage>
        <taxon>Bacteria</taxon>
        <taxon>Pseudomonadati</taxon>
        <taxon>Bacteroidota</taxon>
        <taxon>Cytophagia</taxon>
        <taxon>Cytophagales</taxon>
        <taxon>Flammeovirgaceae</taxon>
        <taxon>Imperialibacter</taxon>
    </lineage>
</organism>
<dbReference type="Gene3D" id="1.10.3680.10">
    <property type="entry name" value="TerB-like"/>
    <property type="match status" value="1"/>
</dbReference>
<gene>
    <name evidence="1" type="ORF">RT717_04350</name>
</gene>
<dbReference type="RefSeq" id="WP_317490506.1">
    <property type="nucleotide sequence ID" value="NZ_CP136051.1"/>
</dbReference>
<dbReference type="EMBL" id="CP136051">
    <property type="protein sequence ID" value="WOK07857.1"/>
    <property type="molecule type" value="Genomic_DNA"/>
</dbReference>
<dbReference type="InterPro" id="IPR029024">
    <property type="entry name" value="TerB-like"/>
</dbReference>
<name>A0ABZ0ITL6_9BACT</name>
<dbReference type="CDD" id="cd07177">
    <property type="entry name" value="terB_like"/>
    <property type="match status" value="1"/>
</dbReference>
<sequence length="133" mass="15067">MDVVDQLSVLVHLSRVDKYVAPSESKLIHYIGALNGLSKDQIETLIDHPKPMPTLEGVDEDDRLDYLLNIVQLMKVDGKVFTSEIEFCEKIALKLGYLPGVIAELSQFTYADPEISTSKKFLRQLAQKYLIKK</sequence>
<protein>
    <submittedName>
        <fullName evidence="1">TerB family tellurite resistance protein</fullName>
    </submittedName>
</protein>
<reference evidence="1 2" key="1">
    <citation type="journal article" date="2023" name="Microbiol. Resour. Announc.">
        <title>Complete Genome Sequence of Imperialibacter roseus strain P4T.</title>
        <authorList>
            <person name="Tizabi D.R."/>
            <person name="Bachvaroff T."/>
            <person name="Hill R.T."/>
        </authorList>
    </citation>
    <scope>NUCLEOTIDE SEQUENCE [LARGE SCALE GENOMIC DNA]</scope>
    <source>
        <strain evidence="1 2">P4T</strain>
    </source>
</reference>
<evidence type="ECO:0000313" key="1">
    <source>
        <dbReference type="EMBL" id="WOK07857.1"/>
    </source>
</evidence>
<evidence type="ECO:0000313" key="2">
    <source>
        <dbReference type="Proteomes" id="UP001302349"/>
    </source>
</evidence>
<dbReference type="SUPFAM" id="SSF158682">
    <property type="entry name" value="TerB-like"/>
    <property type="match status" value="1"/>
</dbReference>
<proteinExistence type="predicted"/>
<keyword evidence="2" id="KW-1185">Reference proteome</keyword>
<dbReference type="Proteomes" id="UP001302349">
    <property type="component" value="Chromosome"/>
</dbReference>
<accession>A0ABZ0ITL6</accession>